<dbReference type="SUPFAM" id="SSF109854">
    <property type="entry name" value="DinB/YfiT-like putative metalloenzymes"/>
    <property type="match status" value="1"/>
</dbReference>
<dbReference type="RefSeq" id="WP_152271917.1">
    <property type="nucleotide sequence ID" value="NZ_VTFX01000003.1"/>
</dbReference>
<sequence>MTEHEMTRKIEPPLAGSEIETLLGSLDRQRATFAWKTGGLDAEALTATVGASAITLGGLLKHLAGVEDTYFAWRLRSQDPGEPWNAVDWANDPDWDWRTAADDHPEDLYALWGDAVGRSRKRLAAALDDGGLDQLLPAVDGQVGSLRRMLADLIEEYARHTGHADLIRESVDGLVGEDPPADVSWPAPAAGAAAYPAPAAGA</sequence>
<dbReference type="InterPro" id="IPR034660">
    <property type="entry name" value="DinB/YfiT-like"/>
</dbReference>
<evidence type="ECO:0000313" key="1">
    <source>
        <dbReference type="EMBL" id="KAD3720545.1"/>
    </source>
</evidence>
<dbReference type="EMBL" id="VTFX01000003">
    <property type="protein sequence ID" value="KAD3720545.1"/>
    <property type="molecule type" value="Genomic_DNA"/>
</dbReference>
<dbReference type="InterPro" id="IPR007061">
    <property type="entry name" value="MST-like"/>
</dbReference>
<dbReference type="Pfam" id="PF04978">
    <property type="entry name" value="MST"/>
    <property type="match status" value="1"/>
</dbReference>
<evidence type="ECO:0000313" key="2">
    <source>
        <dbReference type="Proteomes" id="UP000326852"/>
    </source>
</evidence>
<comment type="caution">
    <text evidence="1">The sequence shown here is derived from an EMBL/GenBank/DDBJ whole genome shotgun (WGS) entry which is preliminary data.</text>
</comment>
<accession>A0A5N6MT00</accession>
<keyword evidence="2" id="KW-1185">Reference proteome</keyword>
<name>A0A5N6MT00_9MICC</name>
<organism evidence="1 2">
    <name type="scientific">Arthrobacter yangruifuii</name>
    <dbReference type="NCBI Taxonomy" id="2606616"/>
    <lineage>
        <taxon>Bacteria</taxon>
        <taxon>Bacillati</taxon>
        <taxon>Actinomycetota</taxon>
        <taxon>Actinomycetes</taxon>
        <taxon>Micrococcales</taxon>
        <taxon>Micrococcaceae</taxon>
        <taxon>Arthrobacter</taxon>
    </lineage>
</organism>
<gene>
    <name evidence="1" type="ORF">GD627_06960</name>
</gene>
<dbReference type="Proteomes" id="UP000326852">
    <property type="component" value="Unassembled WGS sequence"/>
</dbReference>
<dbReference type="AlphaFoldDB" id="A0A5N6MT00"/>
<proteinExistence type="predicted"/>
<protein>
    <submittedName>
        <fullName evidence="1">DUF664 domain-containing protein</fullName>
    </submittedName>
</protein>
<dbReference type="Gene3D" id="1.20.120.450">
    <property type="entry name" value="dinb family like domain"/>
    <property type="match status" value="1"/>
</dbReference>
<reference evidence="1 2" key="1">
    <citation type="submission" date="2019-08" db="EMBL/GenBank/DDBJ databases">
        <title>Arthrobacter sp. nov., isolated from plateau pika and Tibetan wild ass.</title>
        <authorList>
            <person name="Ge Y."/>
        </authorList>
    </citation>
    <scope>NUCLEOTIDE SEQUENCE [LARGE SCALE GENOMIC DNA]</scope>
    <source>
        <strain evidence="1 2">785</strain>
    </source>
</reference>